<protein>
    <recommendedName>
        <fullName evidence="3">PRONE domain-containing protein</fullName>
    </recommendedName>
</protein>
<dbReference type="InterPro" id="IPR005512">
    <property type="entry name" value="PRONE_dom"/>
</dbReference>
<dbReference type="Proteomes" id="UP000734854">
    <property type="component" value="Unassembled WGS sequence"/>
</dbReference>
<sequence>MTSTSSLAGGSSSQRCALRRSNALRSKYGAVNPVIVRFLKPAHGGDAAGKREEACDASARKPPSLVMQTAGGINAAMEGKAIFHSKGRKVGCRLERQQNGAMPTLRGKGACLNRCPSEMEIVKEKFSKLLLGEDMSGGGKGVSSALALSNAITNLAAAVHVTLRENAYTLFDCASQIVTNYNFIAEATLAVVSQTSVFSEQRRLEPMPTERKVRWRKQIDWILSVADHIVDFIPSQQKTDHGSNMEVMVTVQRRDLQMAIPALRKLDALLLDYLDNFKDHNEFWYVSKDANESEKENSNKNDGKWWLPIVKVHPNGLSEVSQKWLQFQKDSVNQVLKAAMAINSQVLMEMEIPGAYLESLPKNGKACLGDAIYRSITDEVFDLEQFLKSMDLSTEYKILDLVNRIEASIVIWKRKLQNKENKTSWASPISLQKREQFEERAETILVLIKQRFPGLPQSVLDTSKIQYCKDVGQSILESYSRVLESLAFTVMSQIEDVLDAASETEKKNEGICKGISNANDTKKRTLPDAAKAKNLAYFDKLESL</sequence>
<dbReference type="FunFam" id="1.20.58.2010:FF:000003">
    <property type="entry name" value="Rop guanine nucleotide exchange factor 14"/>
    <property type="match status" value="1"/>
</dbReference>
<evidence type="ECO:0000313" key="5">
    <source>
        <dbReference type="Proteomes" id="UP000734854"/>
    </source>
</evidence>
<organism evidence="4 5">
    <name type="scientific">Zingiber officinale</name>
    <name type="common">Ginger</name>
    <name type="synonym">Amomum zingiber</name>
    <dbReference type="NCBI Taxonomy" id="94328"/>
    <lineage>
        <taxon>Eukaryota</taxon>
        <taxon>Viridiplantae</taxon>
        <taxon>Streptophyta</taxon>
        <taxon>Embryophyta</taxon>
        <taxon>Tracheophyta</taxon>
        <taxon>Spermatophyta</taxon>
        <taxon>Magnoliopsida</taxon>
        <taxon>Liliopsida</taxon>
        <taxon>Zingiberales</taxon>
        <taxon>Zingiberaceae</taxon>
        <taxon>Zingiber</taxon>
    </lineage>
</organism>
<comment type="caution">
    <text evidence="4">The sequence shown here is derived from an EMBL/GenBank/DDBJ whole genome shotgun (WGS) entry which is preliminary data.</text>
</comment>
<dbReference type="Gene3D" id="1.20.58.2010">
    <property type="entry name" value="PRONE domain, subdomain 1"/>
    <property type="match status" value="2"/>
</dbReference>
<dbReference type="EMBL" id="JACMSC010000018">
    <property type="protein sequence ID" value="KAG6477097.1"/>
    <property type="molecule type" value="Genomic_DNA"/>
</dbReference>
<accession>A0A8J5EYD8</accession>
<dbReference type="PANTHER" id="PTHR33101">
    <property type="entry name" value="ROP GUANINE NUCLEOTIDE EXCHANGE FACTOR 1"/>
    <property type="match status" value="1"/>
</dbReference>
<keyword evidence="1 2" id="KW-0344">Guanine-nucleotide releasing factor</keyword>
<dbReference type="FunFam" id="1.20.58.2010:FF:000001">
    <property type="entry name" value="Rop guanine nucleotide exchange factor 14"/>
    <property type="match status" value="1"/>
</dbReference>
<evidence type="ECO:0000256" key="1">
    <source>
        <dbReference type="ARBA" id="ARBA00022658"/>
    </source>
</evidence>
<name>A0A8J5EYD8_ZINOF</name>
<keyword evidence="5" id="KW-1185">Reference proteome</keyword>
<evidence type="ECO:0000256" key="2">
    <source>
        <dbReference type="PROSITE-ProRule" id="PRU00663"/>
    </source>
</evidence>
<reference evidence="4 5" key="1">
    <citation type="submission" date="2020-08" db="EMBL/GenBank/DDBJ databases">
        <title>Plant Genome Project.</title>
        <authorList>
            <person name="Zhang R.-G."/>
        </authorList>
    </citation>
    <scope>NUCLEOTIDE SEQUENCE [LARGE SCALE GENOMIC DNA]</scope>
    <source>
        <tissue evidence="4">Rhizome</tissue>
    </source>
</reference>
<proteinExistence type="predicted"/>
<dbReference type="Pfam" id="PF03759">
    <property type="entry name" value="PRONE"/>
    <property type="match status" value="2"/>
</dbReference>
<gene>
    <name evidence="4" type="ORF">ZIOFF_066349</name>
</gene>
<dbReference type="InterPro" id="IPR038937">
    <property type="entry name" value="RopGEF"/>
</dbReference>
<evidence type="ECO:0000259" key="3">
    <source>
        <dbReference type="PROSITE" id="PS51334"/>
    </source>
</evidence>
<dbReference type="GO" id="GO:0005085">
    <property type="term" value="F:guanyl-nucleotide exchange factor activity"/>
    <property type="evidence" value="ECO:0007669"/>
    <property type="project" value="UniProtKB-UniRule"/>
</dbReference>
<dbReference type="PROSITE" id="PS51334">
    <property type="entry name" value="PRONE"/>
    <property type="match status" value="1"/>
</dbReference>
<dbReference type="AlphaFoldDB" id="A0A8J5EYD8"/>
<dbReference type="PANTHER" id="PTHR33101:SF10">
    <property type="entry name" value="ROP GUANINE NUCLEOTIDE EXCHANGE FACTOR 12"/>
    <property type="match status" value="1"/>
</dbReference>
<feature type="domain" description="PRONE" evidence="3">
    <location>
        <begin position="109"/>
        <end position="511"/>
    </location>
</feature>
<evidence type="ECO:0000313" key="4">
    <source>
        <dbReference type="EMBL" id="KAG6477097.1"/>
    </source>
</evidence>